<accession>A0AAP0LYP9</accession>
<name>A0AAP0LYP9_9ROSI</name>
<keyword evidence="1" id="KW-0732">Signal</keyword>
<sequence>MDALSLSFLRLVSVFLRVTSTSAASSWMRRFMQALIKVEIMRTGEEERRILTSTGVPELPA</sequence>
<protein>
    <recommendedName>
        <fullName evidence="4">Secreted protein</fullName>
    </recommendedName>
</protein>
<evidence type="ECO:0000256" key="1">
    <source>
        <dbReference type="SAM" id="SignalP"/>
    </source>
</evidence>
<evidence type="ECO:0000313" key="2">
    <source>
        <dbReference type="EMBL" id="KAK9188095.1"/>
    </source>
</evidence>
<organism evidence="2 3">
    <name type="scientific">Citrus x changshan-huyou</name>
    <dbReference type="NCBI Taxonomy" id="2935761"/>
    <lineage>
        <taxon>Eukaryota</taxon>
        <taxon>Viridiplantae</taxon>
        <taxon>Streptophyta</taxon>
        <taxon>Embryophyta</taxon>
        <taxon>Tracheophyta</taxon>
        <taxon>Spermatophyta</taxon>
        <taxon>Magnoliopsida</taxon>
        <taxon>eudicotyledons</taxon>
        <taxon>Gunneridae</taxon>
        <taxon>Pentapetalae</taxon>
        <taxon>rosids</taxon>
        <taxon>malvids</taxon>
        <taxon>Sapindales</taxon>
        <taxon>Rutaceae</taxon>
        <taxon>Aurantioideae</taxon>
        <taxon>Citrus</taxon>
    </lineage>
</organism>
<dbReference type="Proteomes" id="UP001428341">
    <property type="component" value="Unassembled WGS sequence"/>
</dbReference>
<evidence type="ECO:0000313" key="3">
    <source>
        <dbReference type="Proteomes" id="UP001428341"/>
    </source>
</evidence>
<feature type="signal peptide" evidence="1">
    <location>
        <begin position="1"/>
        <end position="23"/>
    </location>
</feature>
<dbReference type="AlphaFoldDB" id="A0AAP0LYP9"/>
<reference evidence="2 3" key="1">
    <citation type="submission" date="2024-05" db="EMBL/GenBank/DDBJ databases">
        <title>Haplotype-resolved chromosome-level genome assembly of Huyou (Citrus changshanensis).</title>
        <authorList>
            <person name="Miao C."/>
            <person name="Chen W."/>
            <person name="Wu Y."/>
            <person name="Wang L."/>
            <person name="Zhao S."/>
            <person name="Grierson D."/>
            <person name="Xu C."/>
            <person name="Chen K."/>
        </authorList>
    </citation>
    <scope>NUCLEOTIDE SEQUENCE [LARGE SCALE GENOMIC DNA]</scope>
    <source>
        <strain evidence="2">01-14</strain>
        <tissue evidence="2">Leaf</tissue>
    </source>
</reference>
<dbReference type="EMBL" id="JBCGBO010000007">
    <property type="protein sequence ID" value="KAK9188095.1"/>
    <property type="molecule type" value="Genomic_DNA"/>
</dbReference>
<keyword evidence="3" id="KW-1185">Reference proteome</keyword>
<comment type="caution">
    <text evidence="2">The sequence shown here is derived from an EMBL/GenBank/DDBJ whole genome shotgun (WGS) entry which is preliminary data.</text>
</comment>
<evidence type="ECO:0008006" key="4">
    <source>
        <dbReference type="Google" id="ProtNLM"/>
    </source>
</evidence>
<proteinExistence type="predicted"/>
<gene>
    <name evidence="2" type="ORF">WN944_019494</name>
</gene>
<feature type="chain" id="PRO_5042879572" description="Secreted protein" evidence="1">
    <location>
        <begin position="24"/>
        <end position="61"/>
    </location>
</feature>